<reference evidence="1 2" key="1">
    <citation type="journal article" date="2024" name="Front. Microbiol.">
        <title>Novel thermophilic genera Geochorda gen. nov. and Carboxydochorda gen. nov. from the deep terrestrial subsurface reveal the ecophysiological diversity in the class Limnochordia.</title>
        <authorList>
            <person name="Karnachuk O.V."/>
            <person name="Lukina A.P."/>
            <person name="Avakyan M.R."/>
            <person name="Kadnikov V.V."/>
            <person name="Begmatov S."/>
            <person name="Beletsky A.V."/>
            <person name="Vlasova K.G."/>
            <person name="Novikov A.A."/>
            <person name="Shcherbakova V.A."/>
            <person name="Mardanov A.V."/>
            <person name="Ravin N.V."/>
        </authorList>
    </citation>
    <scope>NUCLEOTIDE SEQUENCE [LARGE SCALE GENOMIC DNA]</scope>
    <source>
        <strain evidence="1 2">L945</strain>
    </source>
</reference>
<dbReference type="EMBL" id="CP141615">
    <property type="protein sequence ID" value="WRP17869.1"/>
    <property type="molecule type" value="Genomic_DNA"/>
</dbReference>
<accession>A0ABZ1BYR4</accession>
<organism evidence="1 2">
    <name type="scientific">Carboxydichorda subterranea</name>
    <dbReference type="NCBI Taxonomy" id="3109565"/>
    <lineage>
        <taxon>Bacteria</taxon>
        <taxon>Bacillati</taxon>
        <taxon>Bacillota</taxon>
        <taxon>Limnochordia</taxon>
        <taxon>Limnochordales</taxon>
        <taxon>Geochordaceae</taxon>
        <taxon>Carboxydichorda</taxon>
    </lineage>
</organism>
<dbReference type="RefSeq" id="WP_324717139.1">
    <property type="nucleotide sequence ID" value="NZ_CP141615.1"/>
</dbReference>
<evidence type="ECO:0000313" key="2">
    <source>
        <dbReference type="Proteomes" id="UP001332192"/>
    </source>
</evidence>
<protein>
    <submittedName>
        <fullName evidence="1">Uncharacterized protein</fullName>
    </submittedName>
</protein>
<evidence type="ECO:0000313" key="1">
    <source>
        <dbReference type="EMBL" id="WRP17869.1"/>
    </source>
</evidence>
<gene>
    <name evidence="1" type="ORF">U7230_02325</name>
</gene>
<name>A0ABZ1BYR4_9FIRM</name>
<sequence length="574" mass="62938">MAPHPSRRPWTLPPLGEALVDPPAPALAELAARNAEALEAERFDVGGVPAAELRGALRQAALAIGTRQARRYGWWEGPSAGNHATHGPVRPLRWMVTGHQPILAHPGIVVKNALIGALARTVPGAVAVNVVVDYDTAAQMAAPVPVRKEGRLTVEPVTLAPVGYGYPFCQVPAPGASELDAFASGVVERLATLGQPGESLIRRFLEFMRVAAAPPRTGGDREAPASLAEWVTAARHRFEAMALGAYAEYLEVPAGELTSTWPFRLFFADVALRAREFALIHNETLAAYRSQHHIRSRANPFPDLLVEPAGGRVELPFWILTPGLRRRKLYARQDRSRRDALELSTVDGPVAELPLSRPDGARELAEALERAGLAIRPRAVTLTLFVRLFLADLFVHGVGGARYDRVTDAVARRFYGIEPPPYAVASMSLALADLPRPEIAEPPDQLRRQLRDLRFNPQRWVAPGEADDTLARLAEEKRRLVRAIQQPGAPRRALTRQIEQVNAALSERLEGVRVNIEARLRQATLAVLERQASDFRGYPVFFYDPLLLRRAIEEAISGRRLAPCAGDAPLRGHP</sequence>
<keyword evidence="2" id="KW-1185">Reference proteome</keyword>
<dbReference type="Proteomes" id="UP001332192">
    <property type="component" value="Chromosome"/>
</dbReference>
<proteinExistence type="predicted"/>